<feature type="domain" description="PucR C-terminal helix-turn-helix" evidence="3">
    <location>
        <begin position="397"/>
        <end position="454"/>
    </location>
</feature>
<sequence>MTSAVVSAVHISELPEPNAYLAGGELLLTTGLVLPEDEAGCRRYVARLVEAEISALAFGLGPVHERVPAALVAACKEAGLVLLVVPAATGFLTISSAYWAARSRSTERQLNDAVAAQRALVDAAAAVDPVASILQRLARTLDGWVALLDAAGEIDLTYPTSFRDDAADLRDEVARLEVAGVHSSASFTIADHVVAVFPLAVGDRIVGYLAAGSPRRLEPTQRQVILTAVVLLSLDVLRIGGGGYTREANRRCVALLVDSGMVDAARRLAAETGSPVPGREMRVLAARGRSSDDLVATVEAWCPAALAVRVDCSTAWFVLPADGEIGDLVNRVRAADPSGAVVASDLVASESAGATRVRLLRALHGLAAGEAVLPRTNLCGVVPRAVERFAAEASAELREALVGYLRHRGQWEQAARALTLHRNTLRYRVSRALEILGLDLDDPDLAAETWLALRDRGLA</sequence>
<dbReference type="EMBL" id="JBHXCV010000003">
    <property type="protein sequence ID" value="MFD6792776.1"/>
    <property type="molecule type" value="Genomic_DNA"/>
</dbReference>
<dbReference type="InterPro" id="IPR025736">
    <property type="entry name" value="PucR_C-HTH_dom"/>
</dbReference>
<dbReference type="Gene3D" id="1.10.10.2840">
    <property type="entry name" value="PucR C-terminal helix-turn-helix domain"/>
    <property type="match status" value="1"/>
</dbReference>
<proteinExistence type="predicted"/>
<evidence type="ECO:0000313" key="4">
    <source>
        <dbReference type="EMBL" id="MFD6792776.1"/>
    </source>
</evidence>
<dbReference type="InterPro" id="IPR042070">
    <property type="entry name" value="PucR_C-HTH_sf"/>
</dbReference>
<comment type="caution">
    <text evidence="4">The sequence shown here is derived from an EMBL/GenBank/DDBJ whole genome shotgun (WGS) entry which is preliminary data.</text>
</comment>
<name>A0ABW6G0P5_9PSEU</name>
<dbReference type="Pfam" id="PF13556">
    <property type="entry name" value="HTH_30"/>
    <property type="match status" value="1"/>
</dbReference>
<dbReference type="InterPro" id="IPR051448">
    <property type="entry name" value="CdaR-like_regulators"/>
</dbReference>
<dbReference type="Proteomes" id="UP001598673">
    <property type="component" value="Unassembled WGS sequence"/>
</dbReference>
<evidence type="ECO:0000313" key="5">
    <source>
        <dbReference type="Proteomes" id="UP001598673"/>
    </source>
</evidence>
<keyword evidence="5" id="KW-1185">Reference proteome</keyword>
<feature type="domain" description="Purine catabolism PurC-like" evidence="2">
    <location>
        <begin position="4"/>
        <end position="97"/>
    </location>
</feature>
<feature type="transmembrane region" description="Helical" evidence="1">
    <location>
        <begin position="78"/>
        <end position="101"/>
    </location>
</feature>
<keyword evidence="1" id="KW-0812">Transmembrane</keyword>
<organism evidence="4 5">
    <name type="scientific">Prauserella salsuginis</name>
    <dbReference type="NCBI Taxonomy" id="387889"/>
    <lineage>
        <taxon>Bacteria</taxon>
        <taxon>Bacillati</taxon>
        <taxon>Actinomycetota</taxon>
        <taxon>Actinomycetes</taxon>
        <taxon>Pseudonocardiales</taxon>
        <taxon>Pseudonocardiaceae</taxon>
        <taxon>Prauserella</taxon>
        <taxon>Prauserella salsuginis group</taxon>
    </lineage>
</organism>
<keyword evidence="1" id="KW-1133">Transmembrane helix</keyword>
<protein>
    <submittedName>
        <fullName evidence="4">PucR family transcriptional regulator</fullName>
    </submittedName>
</protein>
<accession>A0ABW6G0P5</accession>
<dbReference type="PANTHER" id="PTHR33744:SF1">
    <property type="entry name" value="DNA-BINDING TRANSCRIPTIONAL ACTIVATOR ADER"/>
    <property type="match status" value="1"/>
</dbReference>
<evidence type="ECO:0000259" key="3">
    <source>
        <dbReference type="Pfam" id="PF13556"/>
    </source>
</evidence>
<dbReference type="Pfam" id="PF07905">
    <property type="entry name" value="PucR"/>
    <property type="match status" value="1"/>
</dbReference>
<dbReference type="RefSeq" id="WP_258937556.1">
    <property type="nucleotide sequence ID" value="NZ_JANBBF010000012.1"/>
</dbReference>
<evidence type="ECO:0000256" key="1">
    <source>
        <dbReference type="SAM" id="Phobius"/>
    </source>
</evidence>
<dbReference type="PANTHER" id="PTHR33744">
    <property type="entry name" value="CARBOHYDRATE DIACID REGULATOR"/>
    <property type="match status" value="1"/>
</dbReference>
<dbReference type="InterPro" id="IPR012914">
    <property type="entry name" value="PucR_dom"/>
</dbReference>
<evidence type="ECO:0000259" key="2">
    <source>
        <dbReference type="Pfam" id="PF07905"/>
    </source>
</evidence>
<reference evidence="4 5" key="1">
    <citation type="submission" date="2024-09" db="EMBL/GenBank/DDBJ databases">
        <title>The Natural Products Discovery Center: Release of the First 8490 Sequenced Strains for Exploring Actinobacteria Biosynthetic Diversity.</title>
        <authorList>
            <person name="Kalkreuter E."/>
            <person name="Kautsar S.A."/>
            <person name="Yang D."/>
            <person name="Bader C.D."/>
            <person name="Teijaro C.N."/>
            <person name="Fluegel L."/>
            <person name="Davis C.M."/>
            <person name="Simpson J.R."/>
            <person name="Lauterbach L."/>
            <person name="Steele A.D."/>
            <person name="Gui C."/>
            <person name="Meng S."/>
            <person name="Li G."/>
            <person name="Viehrig K."/>
            <person name="Ye F."/>
            <person name="Su P."/>
            <person name="Kiefer A.F."/>
            <person name="Nichols A."/>
            <person name="Cepeda A.J."/>
            <person name="Yan W."/>
            <person name="Fan B."/>
            <person name="Jiang Y."/>
            <person name="Adhikari A."/>
            <person name="Zheng C.-J."/>
            <person name="Schuster L."/>
            <person name="Cowan T.M."/>
            <person name="Smanski M.J."/>
            <person name="Chevrette M.G."/>
            <person name="De Carvalho L.P.S."/>
            <person name="Shen B."/>
        </authorList>
    </citation>
    <scope>NUCLEOTIDE SEQUENCE [LARGE SCALE GENOMIC DNA]</scope>
    <source>
        <strain evidence="4 5">NPDC060353</strain>
    </source>
</reference>
<gene>
    <name evidence="4" type="ORF">ACFWGY_05515</name>
</gene>
<keyword evidence="1" id="KW-0472">Membrane</keyword>